<evidence type="ECO:0000256" key="5">
    <source>
        <dbReference type="PIRSR" id="PIRSR000097-1"/>
    </source>
</evidence>
<feature type="site" description="Lowers pKa of active site Tyr" evidence="7">
    <location>
        <position position="79"/>
    </location>
</feature>
<dbReference type="InterPro" id="IPR018170">
    <property type="entry name" value="Aldo/ket_reductase_CS"/>
</dbReference>
<keyword evidence="2" id="KW-0521">NADP</keyword>
<name>A0A178IES1_9BACT</name>
<evidence type="ECO:0000256" key="4">
    <source>
        <dbReference type="ARBA" id="ARBA00049445"/>
    </source>
</evidence>
<dbReference type="EMBL" id="LRRQ01000167">
    <property type="protein sequence ID" value="OAM87667.1"/>
    <property type="molecule type" value="Genomic_DNA"/>
</dbReference>
<accession>A0A178IES1</accession>
<dbReference type="AlphaFoldDB" id="A0A178IES1"/>
<evidence type="ECO:0000256" key="3">
    <source>
        <dbReference type="ARBA" id="ARBA00023002"/>
    </source>
</evidence>
<dbReference type="STRING" id="1184151.AW736_22375"/>
<feature type="domain" description="NADP-dependent oxidoreductase" evidence="8">
    <location>
        <begin position="21"/>
        <end position="265"/>
    </location>
</feature>
<evidence type="ECO:0000256" key="2">
    <source>
        <dbReference type="ARBA" id="ARBA00022857"/>
    </source>
</evidence>
<evidence type="ECO:0000313" key="9">
    <source>
        <dbReference type="EMBL" id="OAM87667.1"/>
    </source>
</evidence>
<dbReference type="GO" id="GO:0016616">
    <property type="term" value="F:oxidoreductase activity, acting on the CH-OH group of donors, NAD or NADP as acceptor"/>
    <property type="evidence" value="ECO:0007669"/>
    <property type="project" value="UniProtKB-ARBA"/>
</dbReference>
<comment type="catalytic activity">
    <reaction evidence="4">
        <text>hydroxyacetone + NADP(+) = methylglyoxal + NADPH + H(+)</text>
        <dbReference type="Rhea" id="RHEA:27986"/>
        <dbReference type="ChEBI" id="CHEBI:15378"/>
        <dbReference type="ChEBI" id="CHEBI:17158"/>
        <dbReference type="ChEBI" id="CHEBI:27957"/>
        <dbReference type="ChEBI" id="CHEBI:57783"/>
        <dbReference type="ChEBI" id="CHEBI:58349"/>
    </reaction>
</comment>
<sequence>MTAKPTVPLVTLNDGRRIPQLGIGMWQVPDAQVASVLKAALEAGYRAIDTAAAYQNETAIGEALRAAPVPREQLFVTTKLWNSDHGADRAPRALEESLARLGLGYVDLYLIHWPLPSRNEYADTWKALVRLRDEGRAKSIGVSNFTPSHLRRIIDATGVVPAVNQVELHPQFPQAALRAFHAGRGIVTESWSPLAQGGDLLNDPVVRKIAAKHRRTPAQVILRWHIELGLMVIPKSVTPARIAENADIFNFSLDAGDMAAFAKLNKGHRIGPDPDTFAMT</sequence>
<dbReference type="PROSITE" id="PS00798">
    <property type="entry name" value="ALDOKETO_REDUCTASE_1"/>
    <property type="match status" value="1"/>
</dbReference>
<evidence type="ECO:0000259" key="8">
    <source>
        <dbReference type="Pfam" id="PF00248"/>
    </source>
</evidence>
<evidence type="ECO:0000256" key="1">
    <source>
        <dbReference type="ARBA" id="ARBA00007905"/>
    </source>
</evidence>
<keyword evidence="10" id="KW-1185">Reference proteome</keyword>
<dbReference type="PANTHER" id="PTHR43827:SF3">
    <property type="entry name" value="NADP-DEPENDENT OXIDOREDUCTASE DOMAIN-CONTAINING PROTEIN"/>
    <property type="match status" value="1"/>
</dbReference>
<dbReference type="PANTHER" id="PTHR43827">
    <property type="entry name" value="2,5-DIKETO-D-GLUCONIC ACID REDUCTASE"/>
    <property type="match status" value="1"/>
</dbReference>
<dbReference type="InterPro" id="IPR023210">
    <property type="entry name" value="NADP_OxRdtase_dom"/>
</dbReference>
<dbReference type="Proteomes" id="UP000078486">
    <property type="component" value="Unassembled WGS sequence"/>
</dbReference>
<comment type="similarity">
    <text evidence="1">Belongs to the aldo/keto reductase family.</text>
</comment>
<dbReference type="PROSITE" id="PS00063">
    <property type="entry name" value="ALDOKETO_REDUCTASE_3"/>
    <property type="match status" value="1"/>
</dbReference>
<dbReference type="Pfam" id="PF00248">
    <property type="entry name" value="Aldo_ket_red"/>
    <property type="match status" value="1"/>
</dbReference>
<dbReference type="Gene3D" id="3.20.20.100">
    <property type="entry name" value="NADP-dependent oxidoreductase domain"/>
    <property type="match status" value="1"/>
</dbReference>
<protein>
    <submittedName>
        <fullName evidence="9">Oxidoreductase</fullName>
    </submittedName>
</protein>
<dbReference type="PIRSF" id="PIRSF000097">
    <property type="entry name" value="AKR"/>
    <property type="match status" value="1"/>
</dbReference>
<dbReference type="SUPFAM" id="SSF51430">
    <property type="entry name" value="NAD(P)-linked oxidoreductase"/>
    <property type="match status" value="1"/>
</dbReference>
<evidence type="ECO:0000256" key="7">
    <source>
        <dbReference type="PIRSR" id="PIRSR000097-3"/>
    </source>
</evidence>
<organism evidence="9 10">
    <name type="scientific">Termitidicoccus mucosus</name>
    <dbReference type="NCBI Taxonomy" id="1184151"/>
    <lineage>
        <taxon>Bacteria</taxon>
        <taxon>Pseudomonadati</taxon>
        <taxon>Verrucomicrobiota</taxon>
        <taxon>Opitutia</taxon>
        <taxon>Opitutales</taxon>
        <taxon>Opitutaceae</taxon>
        <taxon>Termitidicoccus</taxon>
    </lineage>
</organism>
<dbReference type="PROSITE" id="PS00062">
    <property type="entry name" value="ALDOKETO_REDUCTASE_2"/>
    <property type="match status" value="1"/>
</dbReference>
<reference evidence="9 10" key="1">
    <citation type="submission" date="2016-01" db="EMBL/GenBank/DDBJ databases">
        <title>High potential of lignocellulose degradation of a new Verrucomicrobia species.</title>
        <authorList>
            <person name="Wang Y."/>
            <person name="Shi Y."/>
            <person name="Qiu Z."/>
            <person name="Liu S."/>
            <person name="Yang H."/>
        </authorList>
    </citation>
    <scope>NUCLEOTIDE SEQUENCE [LARGE SCALE GENOMIC DNA]</scope>
    <source>
        <strain evidence="9 10">TSB47</strain>
    </source>
</reference>
<proteinExistence type="inferred from homology"/>
<evidence type="ECO:0000256" key="6">
    <source>
        <dbReference type="PIRSR" id="PIRSR000097-2"/>
    </source>
</evidence>
<evidence type="ECO:0000313" key="10">
    <source>
        <dbReference type="Proteomes" id="UP000078486"/>
    </source>
</evidence>
<dbReference type="FunFam" id="3.20.20.100:FF:000002">
    <property type="entry name" value="2,5-diketo-D-gluconic acid reductase A"/>
    <property type="match status" value="1"/>
</dbReference>
<dbReference type="OrthoDB" id="9804790at2"/>
<feature type="active site" description="Proton donor" evidence="5">
    <location>
        <position position="54"/>
    </location>
</feature>
<comment type="caution">
    <text evidence="9">The sequence shown here is derived from an EMBL/GenBank/DDBJ whole genome shotgun (WGS) entry which is preliminary data.</text>
</comment>
<gene>
    <name evidence="9" type="ORF">AW736_22375</name>
</gene>
<dbReference type="PRINTS" id="PR00069">
    <property type="entry name" value="ALDKETRDTASE"/>
</dbReference>
<dbReference type="InterPro" id="IPR020471">
    <property type="entry name" value="AKR"/>
</dbReference>
<dbReference type="InterPro" id="IPR036812">
    <property type="entry name" value="NAD(P)_OxRdtase_dom_sf"/>
</dbReference>
<feature type="binding site" evidence="6">
    <location>
        <position position="112"/>
    </location>
    <ligand>
        <name>substrate</name>
    </ligand>
</feature>
<dbReference type="RefSeq" id="WP_068772687.1">
    <property type="nucleotide sequence ID" value="NZ_CP109796.1"/>
</dbReference>
<keyword evidence="3" id="KW-0560">Oxidoreductase</keyword>